<evidence type="ECO:0000256" key="1">
    <source>
        <dbReference type="ARBA" id="ARBA00022676"/>
    </source>
</evidence>
<evidence type="ECO:0000313" key="6">
    <source>
        <dbReference type="Proteomes" id="UP001597173"/>
    </source>
</evidence>
<dbReference type="EC" id="2.4.-.-" evidence="5"/>
<feature type="domain" description="Glycosyltransferase subfamily 4-like N-terminal" evidence="4">
    <location>
        <begin position="17"/>
        <end position="193"/>
    </location>
</feature>
<evidence type="ECO:0000259" key="4">
    <source>
        <dbReference type="Pfam" id="PF13579"/>
    </source>
</evidence>
<evidence type="ECO:0000256" key="2">
    <source>
        <dbReference type="ARBA" id="ARBA00022679"/>
    </source>
</evidence>
<keyword evidence="1 5" id="KW-0328">Glycosyltransferase</keyword>
<dbReference type="CDD" id="cd03801">
    <property type="entry name" value="GT4_PimA-like"/>
    <property type="match status" value="1"/>
</dbReference>
<dbReference type="InterPro" id="IPR001296">
    <property type="entry name" value="Glyco_trans_1"/>
</dbReference>
<organism evidence="5 6">
    <name type="scientific">Mycoplana ramosa</name>
    <name type="common">Mycoplana bullata</name>
    <dbReference type="NCBI Taxonomy" id="40837"/>
    <lineage>
        <taxon>Bacteria</taxon>
        <taxon>Pseudomonadati</taxon>
        <taxon>Pseudomonadota</taxon>
        <taxon>Alphaproteobacteria</taxon>
        <taxon>Hyphomicrobiales</taxon>
        <taxon>Rhizobiaceae</taxon>
        <taxon>Mycoplana</taxon>
    </lineage>
</organism>
<dbReference type="InterPro" id="IPR028098">
    <property type="entry name" value="Glyco_trans_4-like_N"/>
</dbReference>
<dbReference type="EMBL" id="JBHTNF010000023">
    <property type="protein sequence ID" value="MFD1330324.1"/>
    <property type="molecule type" value="Genomic_DNA"/>
</dbReference>
<dbReference type="Gene3D" id="3.40.50.2000">
    <property type="entry name" value="Glycogen Phosphorylase B"/>
    <property type="match status" value="2"/>
</dbReference>
<gene>
    <name evidence="5" type="ORF">ACFQ33_20760</name>
</gene>
<dbReference type="Pfam" id="PF00534">
    <property type="entry name" value="Glycos_transf_1"/>
    <property type="match status" value="1"/>
</dbReference>
<reference evidence="6" key="1">
    <citation type="journal article" date="2019" name="Int. J. Syst. Evol. Microbiol.">
        <title>The Global Catalogue of Microorganisms (GCM) 10K type strain sequencing project: providing services to taxonomists for standard genome sequencing and annotation.</title>
        <authorList>
            <consortium name="The Broad Institute Genomics Platform"/>
            <consortium name="The Broad Institute Genome Sequencing Center for Infectious Disease"/>
            <person name="Wu L."/>
            <person name="Ma J."/>
        </authorList>
    </citation>
    <scope>NUCLEOTIDE SEQUENCE [LARGE SCALE GENOMIC DNA]</scope>
    <source>
        <strain evidence="6">CCUG 55609</strain>
    </source>
</reference>
<dbReference type="Pfam" id="PF13579">
    <property type="entry name" value="Glyco_trans_4_4"/>
    <property type="match status" value="1"/>
</dbReference>
<feature type="domain" description="Glycosyl transferase family 1" evidence="3">
    <location>
        <begin position="218"/>
        <end position="374"/>
    </location>
</feature>
<sequence>MARILLVAPTCNGDDVGEAWVASRWAQHLGERHDVTLLTYHKRNATPARQQLSGMTIMEWREPPLLGRAERLNSLMKPGYIPFYFRARHWIRSAIAAGQQFDLVHQPVPVAMRYPSPAANLGIPLVIGPVGGGLSSPEGFAGDEGTTPWFIKLRQLDRYRLRWDPLLRRTYQRADCVLGIADYVREHLSEIPLRRFEIMSETALDEVPPPIDRTGRSGPVKLLFVGRLIRTKGARDIVRAMALVRELPVELDIVGDGPERQACQALAASLGLGDRVRLQGWRSRDEVAEFYRRADIFVFPSYREPGGNVALEAMGHSLPLIVVDRGGPGTATTDQCAIKLAATTPEALAQDVSTAIRRLVEDPAQRRRMGAAAHAHVMRTGLWSAKLDRMDEIYADLIGLARRNRAA</sequence>
<dbReference type="SUPFAM" id="SSF53756">
    <property type="entry name" value="UDP-Glycosyltransferase/glycogen phosphorylase"/>
    <property type="match status" value="1"/>
</dbReference>
<dbReference type="GO" id="GO:0016757">
    <property type="term" value="F:glycosyltransferase activity"/>
    <property type="evidence" value="ECO:0007669"/>
    <property type="project" value="UniProtKB-KW"/>
</dbReference>
<name>A0ABW3Z299_MYCRA</name>
<evidence type="ECO:0000313" key="5">
    <source>
        <dbReference type="EMBL" id="MFD1330324.1"/>
    </source>
</evidence>
<keyword evidence="2 5" id="KW-0808">Transferase</keyword>
<dbReference type="PANTHER" id="PTHR12526:SF510">
    <property type="entry name" value="D-INOSITOL 3-PHOSPHATE GLYCOSYLTRANSFERASE"/>
    <property type="match status" value="1"/>
</dbReference>
<keyword evidence="6" id="KW-1185">Reference proteome</keyword>
<accession>A0ABW3Z299</accession>
<comment type="caution">
    <text evidence="5">The sequence shown here is derived from an EMBL/GenBank/DDBJ whole genome shotgun (WGS) entry which is preliminary data.</text>
</comment>
<dbReference type="PANTHER" id="PTHR12526">
    <property type="entry name" value="GLYCOSYLTRANSFERASE"/>
    <property type="match status" value="1"/>
</dbReference>
<proteinExistence type="predicted"/>
<dbReference type="Proteomes" id="UP001597173">
    <property type="component" value="Unassembled WGS sequence"/>
</dbReference>
<evidence type="ECO:0000259" key="3">
    <source>
        <dbReference type="Pfam" id="PF00534"/>
    </source>
</evidence>
<protein>
    <submittedName>
        <fullName evidence="5">Glycosyltransferase family 4 protein</fullName>
        <ecNumber evidence="5">2.4.-.-</ecNumber>
    </submittedName>
</protein>
<dbReference type="RefSeq" id="WP_374841362.1">
    <property type="nucleotide sequence ID" value="NZ_JBHEEW010000026.1"/>
</dbReference>